<keyword evidence="5 7" id="KW-0687">Ribonucleoprotein</keyword>
<reference evidence="13" key="1">
    <citation type="journal article" date="2022" name="Int. J. Syst. Evol. Microbiol.">
        <title>Anaeromyxobacter oryzae sp. nov., Anaeromyxobacter diazotrophicus sp. nov. and Anaeromyxobacter paludicola sp. nov., isolated from paddy soils.</title>
        <authorList>
            <person name="Itoh H."/>
            <person name="Xu Z."/>
            <person name="Mise K."/>
            <person name="Masuda Y."/>
            <person name="Ushijima N."/>
            <person name="Hayakawa C."/>
            <person name="Shiratori Y."/>
            <person name="Senoo K."/>
        </authorList>
    </citation>
    <scope>NUCLEOTIDE SEQUENCE [LARGE SCALE GENOMIC DNA]</scope>
    <source>
        <strain evidence="13">Red630</strain>
    </source>
</reference>
<feature type="compositionally biased region" description="Low complexity" evidence="11">
    <location>
        <begin position="12"/>
        <end position="26"/>
    </location>
</feature>
<evidence type="ECO:0000256" key="7">
    <source>
        <dbReference type="HAMAP-Rule" id="MF_01331"/>
    </source>
</evidence>
<dbReference type="PROSITE" id="PS00464">
    <property type="entry name" value="RIBOSOMAL_L22"/>
    <property type="match status" value="1"/>
</dbReference>
<evidence type="ECO:0000256" key="6">
    <source>
        <dbReference type="ARBA" id="ARBA00035207"/>
    </source>
</evidence>
<evidence type="ECO:0000256" key="1">
    <source>
        <dbReference type="ARBA" id="ARBA00009451"/>
    </source>
</evidence>
<dbReference type="EMBL" id="AP025592">
    <property type="protein sequence ID" value="BDG07502.1"/>
    <property type="molecule type" value="Genomic_DNA"/>
</dbReference>
<proteinExistence type="inferred from homology"/>
<keyword evidence="3 7" id="KW-0694">RNA-binding</keyword>
<evidence type="ECO:0000256" key="11">
    <source>
        <dbReference type="SAM" id="MobiDB-lite"/>
    </source>
</evidence>
<comment type="function">
    <text evidence="7 10">This protein binds specifically to 23S rRNA; its binding is stimulated by other ribosomal proteins, e.g., L4, L17, and L20. It is important during the early stages of 50S assembly. It makes multiple contacts with different domains of the 23S rRNA in the assembled 50S subunit and ribosome.</text>
</comment>
<keyword evidence="4 7" id="KW-0689">Ribosomal protein</keyword>
<dbReference type="Pfam" id="PF00237">
    <property type="entry name" value="Ribosomal_L22"/>
    <property type="match status" value="1"/>
</dbReference>
<evidence type="ECO:0000256" key="9">
    <source>
        <dbReference type="RuleBase" id="RU004006"/>
    </source>
</evidence>
<protein>
    <recommendedName>
        <fullName evidence="6 7">Large ribosomal subunit protein uL22</fullName>
    </recommendedName>
</protein>
<dbReference type="Proteomes" id="UP001162734">
    <property type="component" value="Chromosome"/>
</dbReference>
<evidence type="ECO:0000256" key="8">
    <source>
        <dbReference type="RuleBase" id="RU004005"/>
    </source>
</evidence>
<evidence type="ECO:0000256" key="10">
    <source>
        <dbReference type="RuleBase" id="RU004008"/>
    </source>
</evidence>
<comment type="function">
    <text evidence="7">The globular domain of the protein is located near the polypeptide exit tunnel on the outside of the subunit, while an extended beta-hairpin is found that lines the wall of the exit tunnel in the center of the 70S ribosome.</text>
</comment>
<dbReference type="PANTHER" id="PTHR13501:SF8">
    <property type="entry name" value="LARGE RIBOSOMAL SUBUNIT PROTEIN UL22M"/>
    <property type="match status" value="1"/>
</dbReference>
<keyword evidence="2 7" id="KW-0699">rRNA-binding</keyword>
<evidence type="ECO:0000313" key="12">
    <source>
        <dbReference type="EMBL" id="BDG07502.1"/>
    </source>
</evidence>
<organism evidence="12 13">
    <name type="scientific">Anaeromyxobacter paludicola</name>
    <dbReference type="NCBI Taxonomy" id="2918171"/>
    <lineage>
        <taxon>Bacteria</taxon>
        <taxon>Pseudomonadati</taxon>
        <taxon>Myxococcota</taxon>
        <taxon>Myxococcia</taxon>
        <taxon>Myxococcales</taxon>
        <taxon>Cystobacterineae</taxon>
        <taxon>Anaeromyxobacteraceae</taxon>
        <taxon>Anaeromyxobacter</taxon>
    </lineage>
</organism>
<sequence length="142" mass="15274">MADTKTKKAGVKKSTSAKQRSKAARAAVAGPHARLSFLRIAPRKVRVVADHLRGMPVGDALALLKYTPQSAAKPLAKLLRSAVANAEQKGGNVDVDALFVKRLTVDGGPKMRRFMPRAMGRAFRVEKKTSHVYVELGTGARA</sequence>
<dbReference type="PANTHER" id="PTHR13501">
    <property type="entry name" value="CHLOROPLAST 50S RIBOSOMAL PROTEIN L22-RELATED"/>
    <property type="match status" value="1"/>
</dbReference>
<keyword evidence="13" id="KW-1185">Reference proteome</keyword>
<evidence type="ECO:0000313" key="13">
    <source>
        <dbReference type="Proteomes" id="UP001162734"/>
    </source>
</evidence>
<accession>A0ABN6N2T0</accession>
<comment type="similarity">
    <text evidence="1 7 8">Belongs to the universal ribosomal protein uL22 family.</text>
</comment>
<comment type="subunit">
    <text evidence="7 9">Part of the 50S ribosomal subunit.</text>
</comment>
<dbReference type="RefSeq" id="WP_248344270.1">
    <property type="nucleotide sequence ID" value="NZ_AP025592.1"/>
</dbReference>
<dbReference type="InterPro" id="IPR018260">
    <property type="entry name" value="Ribosomal_uL22_CS"/>
</dbReference>
<gene>
    <name evidence="7" type="primary">rplV</name>
    <name evidence="12" type="ORF">AMPC_06150</name>
</gene>
<evidence type="ECO:0000256" key="2">
    <source>
        <dbReference type="ARBA" id="ARBA00022730"/>
    </source>
</evidence>
<dbReference type="SUPFAM" id="SSF54843">
    <property type="entry name" value="Ribosomal protein L22"/>
    <property type="match status" value="1"/>
</dbReference>
<dbReference type="NCBIfam" id="TIGR01044">
    <property type="entry name" value="rplV_bact"/>
    <property type="match status" value="1"/>
</dbReference>
<evidence type="ECO:0000256" key="3">
    <source>
        <dbReference type="ARBA" id="ARBA00022884"/>
    </source>
</evidence>
<name>A0ABN6N2T0_9BACT</name>
<dbReference type="Gene3D" id="3.90.470.10">
    <property type="entry name" value="Ribosomal protein L22/L17"/>
    <property type="match status" value="1"/>
</dbReference>
<dbReference type="InterPro" id="IPR001063">
    <property type="entry name" value="Ribosomal_uL22"/>
</dbReference>
<dbReference type="InterPro" id="IPR047867">
    <property type="entry name" value="Ribosomal_uL22_bac/org-type"/>
</dbReference>
<evidence type="ECO:0000256" key="4">
    <source>
        <dbReference type="ARBA" id="ARBA00022980"/>
    </source>
</evidence>
<dbReference type="InterPro" id="IPR005727">
    <property type="entry name" value="Ribosomal_uL22_bac/chlpt-type"/>
</dbReference>
<dbReference type="CDD" id="cd00336">
    <property type="entry name" value="Ribosomal_L22"/>
    <property type="match status" value="1"/>
</dbReference>
<evidence type="ECO:0000256" key="5">
    <source>
        <dbReference type="ARBA" id="ARBA00023274"/>
    </source>
</evidence>
<feature type="region of interest" description="Disordered" evidence="11">
    <location>
        <begin position="1"/>
        <end position="26"/>
    </location>
</feature>
<dbReference type="HAMAP" id="MF_01331_B">
    <property type="entry name" value="Ribosomal_uL22_B"/>
    <property type="match status" value="1"/>
</dbReference>
<dbReference type="InterPro" id="IPR036394">
    <property type="entry name" value="Ribosomal_uL22_sf"/>
</dbReference>